<gene>
    <name evidence="1" type="ORF">SAMN04489797_2794</name>
</gene>
<organism evidence="1 2">
    <name type="scientific">Winogradskyella sediminis</name>
    <dbReference type="NCBI Taxonomy" id="1382466"/>
    <lineage>
        <taxon>Bacteria</taxon>
        <taxon>Pseudomonadati</taxon>
        <taxon>Bacteroidota</taxon>
        <taxon>Flavobacteriia</taxon>
        <taxon>Flavobacteriales</taxon>
        <taxon>Flavobacteriaceae</taxon>
        <taxon>Winogradskyella</taxon>
    </lineage>
</organism>
<dbReference type="Proteomes" id="UP000198963">
    <property type="component" value="Chromosome I"/>
</dbReference>
<dbReference type="STRING" id="1249933.SAMN04489797_2794"/>
<dbReference type="EMBL" id="LT629774">
    <property type="protein sequence ID" value="SDS93333.1"/>
    <property type="molecule type" value="Genomic_DNA"/>
</dbReference>
<reference evidence="1 2" key="1">
    <citation type="submission" date="2016-10" db="EMBL/GenBank/DDBJ databases">
        <authorList>
            <person name="Varghese N."/>
            <person name="Submissions S."/>
        </authorList>
    </citation>
    <scope>NUCLEOTIDE SEQUENCE [LARGE SCALE GENOMIC DNA]</scope>
    <source>
        <strain evidence="1 2">RHA_55</strain>
    </source>
</reference>
<protein>
    <submittedName>
        <fullName evidence="1">Uncharacterized protein</fullName>
    </submittedName>
</protein>
<dbReference type="RefSeq" id="WP_092447261.1">
    <property type="nucleotide sequence ID" value="NZ_LT629774.1"/>
</dbReference>
<evidence type="ECO:0000313" key="2">
    <source>
        <dbReference type="Proteomes" id="UP000198963"/>
    </source>
</evidence>
<sequence length="208" mass="23576">MKTLFQKKYGITLLISLVAIITLQNCERDDICAATTQTTPRLIVEFYDATDTDELLNVSRITVYRDGIFTDENGVTTEPTEASDKIITTYNNEDSYVFNVTSNKIALPLLVGAEGQPPITVRYVLEKDTNLRIEDDDPLTNSNIDIIEITYNTEFVYVSRACGYSSHFNSLGVQRITDSDQWITNIEIEETTQASIKDENTTHVRIYH</sequence>
<dbReference type="AlphaFoldDB" id="A0A1H1W8A6"/>
<evidence type="ECO:0000313" key="1">
    <source>
        <dbReference type="EMBL" id="SDS93333.1"/>
    </source>
</evidence>
<accession>A0A1H1W8A6</accession>
<dbReference type="InterPro" id="IPR045607">
    <property type="entry name" value="DUF6452"/>
</dbReference>
<keyword evidence="2" id="KW-1185">Reference proteome</keyword>
<dbReference type="Pfam" id="PF20050">
    <property type="entry name" value="DUF6452"/>
    <property type="match status" value="1"/>
</dbReference>
<name>A0A1H1W8A6_9FLAO</name>
<proteinExistence type="predicted"/>